<reference evidence="9 10" key="1">
    <citation type="submission" date="2016-05" db="EMBL/GenBank/DDBJ databases">
        <title>Nuclear genome of Blastocystis sp. subtype 1 NandII.</title>
        <authorList>
            <person name="Gentekaki E."/>
            <person name="Curtis B."/>
            <person name="Stairs C."/>
            <person name="Eme L."/>
            <person name="Herman E."/>
            <person name="Klimes V."/>
            <person name="Arias M.C."/>
            <person name="Elias M."/>
            <person name="Hilliou F."/>
            <person name="Klute M."/>
            <person name="Malik S.-B."/>
            <person name="Pightling A."/>
            <person name="Rachubinski R."/>
            <person name="Salas D."/>
            <person name="Schlacht A."/>
            <person name="Suga H."/>
            <person name="Archibald J."/>
            <person name="Ball S.G."/>
            <person name="Clark G."/>
            <person name="Dacks J."/>
            <person name="Van Der Giezen M."/>
            <person name="Tsaousis A."/>
            <person name="Roger A."/>
        </authorList>
    </citation>
    <scope>NUCLEOTIDE SEQUENCE [LARGE SCALE GENOMIC DNA]</scope>
    <source>
        <strain evidence="10">ATCC 50177 / NandII</strain>
    </source>
</reference>
<dbReference type="GO" id="GO:0019706">
    <property type="term" value="F:protein-cysteine S-palmitoyltransferase activity"/>
    <property type="evidence" value="ECO:0007669"/>
    <property type="project" value="UniProtKB-EC"/>
</dbReference>
<dbReference type="OrthoDB" id="9909019at2759"/>
<comment type="catalytic activity">
    <reaction evidence="7">
        <text>L-cysteinyl-[protein] + hexadecanoyl-CoA = S-hexadecanoyl-L-cysteinyl-[protein] + CoA</text>
        <dbReference type="Rhea" id="RHEA:36683"/>
        <dbReference type="Rhea" id="RHEA-COMP:10131"/>
        <dbReference type="Rhea" id="RHEA-COMP:11032"/>
        <dbReference type="ChEBI" id="CHEBI:29950"/>
        <dbReference type="ChEBI" id="CHEBI:57287"/>
        <dbReference type="ChEBI" id="CHEBI:57379"/>
        <dbReference type="ChEBI" id="CHEBI:74151"/>
        <dbReference type="EC" id="2.3.1.225"/>
    </reaction>
</comment>
<organism evidence="9 10">
    <name type="scientific">Blastocystis sp. subtype 1 (strain ATCC 50177 / NandII)</name>
    <dbReference type="NCBI Taxonomy" id="478820"/>
    <lineage>
        <taxon>Eukaryota</taxon>
        <taxon>Sar</taxon>
        <taxon>Stramenopiles</taxon>
        <taxon>Bigyra</taxon>
        <taxon>Opalozoa</taxon>
        <taxon>Opalinata</taxon>
        <taxon>Blastocystidae</taxon>
        <taxon>Blastocystis</taxon>
    </lineage>
</organism>
<dbReference type="PROSITE" id="PS50216">
    <property type="entry name" value="DHHC"/>
    <property type="match status" value="1"/>
</dbReference>
<evidence type="ECO:0000259" key="8">
    <source>
        <dbReference type="Pfam" id="PF01529"/>
    </source>
</evidence>
<dbReference type="GO" id="GO:0016020">
    <property type="term" value="C:membrane"/>
    <property type="evidence" value="ECO:0007669"/>
    <property type="project" value="UniProtKB-SubCell"/>
</dbReference>
<feature type="transmembrane region" description="Helical" evidence="7">
    <location>
        <begin position="198"/>
        <end position="223"/>
    </location>
</feature>
<dbReference type="InterPro" id="IPR039859">
    <property type="entry name" value="PFA4/ZDH16/20/ERF2-like"/>
</dbReference>
<comment type="subcellular location">
    <subcellularLocation>
        <location evidence="1">Membrane</location>
        <topology evidence="1">Multi-pass membrane protein</topology>
    </subcellularLocation>
</comment>
<evidence type="ECO:0000313" key="10">
    <source>
        <dbReference type="Proteomes" id="UP000078348"/>
    </source>
</evidence>
<comment type="similarity">
    <text evidence="7">Belongs to the DHHC palmitoyltransferase family.</text>
</comment>
<evidence type="ECO:0000256" key="2">
    <source>
        <dbReference type="ARBA" id="ARBA00022679"/>
    </source>
</evidence>
<dbReference type="EC" id="2.3.1.225" evidence="7"/>
<keyword evidence="2 7" id="KW-0808">Transferase</keyword>
<evidence type="ECO:0000313" key="9">
    <source>
        <dbReference type="EMBL" id="OAO12606.1"/>
    </source>
</evidence>
<evidence type="ECO:0000256" key="4">
    <source>
        <dbReference type="ARBA" id="ARBA00022989"/>
    </source>
</evidence>
<feature type="domain" description="Palmitoyltransferase DHHC" evidence="8">
    <location>
        <begin position="152"/>
        <end position="282"/>
    </location>
</feature>
<dbReference type="EMBL" id="LXWW01000531">
    <property type="protein sequence ID" value="OAO12606.1"/>
    <property type="molecule type" value="Genomic_DNA"/>
</dbReference>
<keyword evidence="4 7" id="KW-1133">Transmembrane helix</keyword>
<dbReference type="GO" id="GO:0005794">
    <property type="term" value="C:Golgi apparatus"/>
    <property type="evidence" value="ECO:0007669"/>
    <property type="project" value="TreeGrafter"/>
</dbReference>
<evidence type="ECO:0000256" key="3">
    <source>
        <dbReference type="ARBA" id="ARBA00022692"/>
    </source>
</evidence>
<name>A0A196S8C2_BLAHN</name>
<dbReference type="PANTHER" id="PTHR22883:SF478">
    <property type="entry name" value="PALMITOYLTRANSFERASE"/>
    <property type="match status" value="1"/>
</dbReference>
<evidence type="ECO:0000256" key="7">
    <source>
        <dbReference type="RuleBase" id="RU079119"/>
    </source>
</evidence>
<comment type="caution">
    <text evidence="9">The sequence shown here is derived from an EMBL/GenBank/DDBJ whole genome shotgun (WGS) entry which is preliminary data.</text>
</comment>
<keyword evidence="6 7" id="KW-0012">Acyltransferase</keyword>
<keyword evidence="5 7" id="KW-0472">Membrane</keyword>
<dbReference type="Proteomes" id="UP000078348">
    <property type="component" value="Unassembled WGS sequence"/>
</dbReference>
<comment type="domain">
    <text evidence="7">The DHHC domain is required for palmitoyltransferase activity.</text>
</comment>
<dbReference type="Pfam" id="PF12796">
    <property type="entry name" value="Ank_2"/>
    <property type="match status" value="1"/>
</dbReference>
<dbReference type="InterPro" id="IPR036770">
    <property type="entry name" value="Ankyrin_rpt-contain_sf"/>
</dbReference>
<proteinExistence type="inferred from homology"/>
<dbReference type="GO" id="GO:0006612">
    <property type="term" value="P:protein targeting to membrane"/>
    <property type="evidence" value="ECO:0007669"/>
    <property type="project" value="TreeGrafter"/>
</dbReference>
<dbReference type="AlphaFoldDB" id="A0A196S8C2"/>
<evidence type="ECO:0000256" key="1">
    <source>
        <dbReference type="ARBA" id="ARBA00004141"/>
    </source>
</evidence>
<dbReference type="InterPro" id="IPR001594">
    <property type="entry name" value="Palmitoyltrfase_DHHC"/>
</dbReference>
<evidence type="ECO:0000256" key="5">
    <source>
        <dbReference type="ARBA" id="ARBA00023136"/>
    </source>
</evidence>
<dbReference type="SUPFAM" id="SSF48403">
    <property type="entry name" value="Ankyrin repeat"/>
    <property type="match status" value="1"/>
</dbReference>
<dbReference type="InterPro" id="IPR002110">
    <property type="entry name" value="Ankyrin_rpt"/>
</dbReference>
<sequence>MYPTLINETNNEGRTLLHTCAMFDNPEVARLLLPYHPDLAICDVFGLRAIHYAANNPSSMVYTLLCHELQWEENTWEERREQLKQEIRERIPEYDMAGNVYMLAKEGEVVTNDDISAFFLQTSIQEALKSGDSTLIVPVLQFPCLYKGQLISLHFCASCNHFVPPRGFHCRYCDVCVREFDHHCPWVGNCVGYRNHRFFVWFLLTGVFLALFGIVFVSVYFASYTINLLESGVSFTLLSFLRETWGCILYGCFCIGLIAPCTNLALYHLRIASHNQTTHEEIALPPHLTVKTETDYKKYYPFSQGWRENLKYVLFSPIMPSLTALQYV</sequence>
<evidence type="ECO:0000256" key="6">
    <source>
        <dbReference type="ARBA" id="ARBA00023315"/>
    </source>
</evidence>
<dbReference type="STRING" id="478820.A0A196S8C2"/>
<dbReference type="Pfam" id="PF01529">
    <property type="entry name" value="DHHC"/>
    <property type="match status" value="1"/>
</dbReference>
<protein>
    <recommendedName>
        <fullName evidence="7">Palmitoyltransferase</fullName>
        <ecNumber evidence="7">2.3.1.225</ecNumber>
    </recommendedName>
</protein>
<gene>
    <name evidence="9" type="ORF">AV274_5703</name>
</gene>
<accession>A0A196S8C2</accession>
<dbReference type="Gene3D" id="1.25.40.20">
    <property type="entry name" value="Ankyrin repeat-containing domain"/>
    <property type="match status" value="1"/>
</dbReference>
<feature type="transmembrane region" description="Helical" evidence="7">
    <location>
        <begin position="243"/>
        <end position="266"/>
    </location>
</feature>
<keyword evidence="3 7" id="KW-0812">Transmembrane</keyword>
<dbReference type="PANTHER" id="PTHR22883">
    <property type="entry name" value="ZINC FINGER DHHC DOMAIN CONTAINING PROTEIN"/>
    <property type="match status" value="1"/>
</dbReference>
<keyword evidence="10" id="KW-1185">Reference proteome</keyword>
<dbReference type="GO" id="GO:0005783">
    <property type="term" value="C:endoplasmic reticulum"/>
    <property type="evidence" value="ECO:0007669"/>
    <property type="project" value="TreeGrafter"/>
</dbReference>